<keyword evidence="1" id="KW-1133">Transmembrane helix</keyword>
<organism evidence="2 3">
    <name type="scientific">Pseudomonas syringae pv. primulae</name>
    <dbReference type="NCBI Taxonomy" id="251707"/>
    <lineage>
        <taxon>Bacteria</taxon>
        <taxon>Pseudomonadati</taxon>
        <taxon>Pseudomonadota</taxon>
        <taxon>Gammaproteobacteria</taxon>
        <taxon>Pseudomonadales</taxon>
        <taxon>Pseudomonadaceae</taxon>
        <taxon>Pseudomonas</taxon>
    </lineage>
</organism>
<feature type="transmembrane region" description="Helical" evidence="1">
    <location>
        <begin position="201"/>
        <end position="221"/>
    </location>
</feature>
<keyword evidence="1" id="KW-0812">Transmembrane</keyword>
<keyword evidence="1" id="KW-0472">Membrane</keyword>
<dbReference type="AlphaFoldDB" id="A0A0N8SKH5"/>
<proteinExistence type="predicted"/>
<name>A0A0N8SKH5_9PSED</name>
<gene>
    <name evidence="2" type="ORF">ALO52_101473</name>
</gene>
<sequence length="399" mass="47558">MVKKKYCIFLPHRLGIQRYTALSEQCLISVKLIKVFGQTKSLTENYQMSDIRTQDYYHNQSYCPETIPEQKPCVRHKSFGSSSVRLPWGSTQQVASDGIMRQSPPKSMRFWENTEKEKEKEKSEGTYTPKLFEGVDLHQKYDQERFRFAQLPFTSQFWIFLLLFGKWGFIILFPLTAFAHAKLISVSYDSWQVVTLEALKGLYPVLTGIPLLFWLIGHIVINHCPRIWFRPPKGPLWELNRRTGLVTIFDYKRHRKEGVIDEFIAPFYEFDAYMITTRDRYSSYYGLLLRHRYEDRQINFHSLLGPDDFKHRPCALWDFLQNYMDVSRPIPDIPLFEAYRHLDPVTAKYDKENGRNPRYWIDMDDDTFKQRVDAMWQRAYAIDTFTRPNLMELYVSYND</sequence>
<dbReference type="Proteomes" id="UP000050562">
    <property type="component" value="Unassembled WGS sequence"/>
</dbReference>
<dbReference type="EMBL" id="LJRC01000172">
    <property type="protein sequence ID" value="KPY35208.1"/>
    <property type="molecule type" value="Genomic_DNA"/>
</dbReference>
<dbReference type="PATRIC" id="fig|251707.3.peg.1041"/>
<protein>
    <submittedName>
        <fullName evidence="2">Uncharacterized protein</fullName>
    </submittedName>
</protein>
<evidence type="ECO:0000256" key="1">
    <source>
        <dbReference type="SAM" id="Phobius"/>
    </source>
</evidence>
<feature type="transmembrane region" description="Helical" evidence="1">
    <location>
        <begin position="157"/>
        <end position="181"/>
    </location>
</feature>
<evidence type="ECO:0000313" key="3">
    <source>
        <dbReference type="Proteomes" id="UP000050562"/>
    </source>
</evidence>
<accession>A0A0N8SKH5</accession>
<evidence type="ECO:0000313" key="2">
    <source>
        <dbReference type="EMBL" id="KPY35208.1"/>
    </source>
</evidence>
<comment type="caution">
    <text evidence="2">The sequence shown here is derived from an EMBL/GenBank/DDBJ whole genome shotgun (WGS) entry which is preliminary data.</text>
</comment>
<reference evidence="2 3" key="1">
    <citation type="submission" date="2015-09" db="EMBL/GenBank/DDBJ databases">
        <title>Genome announcement of multiple Pseudomonas syringae strains.</title>
        <authorList>
            <person name="Thakur S."/>
            <person name="Wang P.W."/>
            <person name="Gong Y."/>
            <person name="Weir B.S."/>
            <person name="Guttman D.S."/>
        </authorList>
    </citation>
    <scope>NUCLEOTIDE SEQUENCE [LARGE SCALE GENOMIC DNA]</scope>
    <source>
        <strain evidence="2 3">ICMP3956</strain>
    </source>
</reference>